<dbReference type="InterPro" id="IPR050296">
    <property type="entry name" value="Antp_homeobox"/>
</dbReference>
<dbReference type="PANTHER" id="PTHR45659:SF4">
    <property type="entry name" value="HOMEOBOX PROTEIN ABDOMINAL-A"/>
    <property type="match status" value="1"/>
</dbReference>
<gene>
    <name evidence="11" type="ORF">LSTR_LSTR009330</name>
</gene>
<evidence type="ECO:0000256" key="9">
    <source>
        <dbReference type="SAM" id="MobiDB-lite"/>
    </source>
</evidence>
<dbReference type="Gene3D" id="1.10.10.60">
    <property type="entry name" value="Homeodomain-like"/>
    <property type="match status" value="1"/>
</dbReference>
<dbReference type="STRING" id="195883.A0A482XIY0"/>
<dbReference type="PROSITE" id="PS00027">
    <property type="entry name" value="HOMEOBOX_1"/>
    <property type="match status" value="1"/>
</dbReference>
<comment type="similarity">
    <text evidence="2">Belongs to the Antp homeobox family.</text>
</comment>
<dbReference type="InterPro" id="IPR009057">
    <property type="entry name" value="Homeodomain-like_sf"/>
</dbReference>
<feature type="domain" description="Homeobox" evidence="10">
    <location>
        <begin position="284"/>
        <end position="344"/>
    </location>
</feature>
<dbReference type="OrthoDB" id="6159439at2759"/>
<dbReference type="GO" id="GO:0000978">
    <property type="term" value="F:RNA polymerase II cis-regulatory region sequence-specific DNA binding"/>
    <property type="evidence" value="ECO:0007669"/>
    <property type="project" value="TreeGrafter"/>
</dbReference>
<comment type="caution">
    <text evidence="11">The sequence shown here is derived from an EMBL/GenBank/DDBJ whole genome shotgun (WGS) entry which is preliminary data.</text>
</comment>
<keyword evidence="5 7" id="KW-0371">Homeobox</keyword>
<dbReference type="AlphaFoldDB" id="A0A482XIY0"/>
<dbReference type="SMART" id="SM00389">
    <property type="entry name" value="HOX"/>
    <property type="match status" value="1"/>
</dbReference>
<dbReference type="GO" id="GO:0005634">
    <property type="term" value="C:nucleus"/>
    <property type="evidence" value="ECO:0007669"/>
    <property type="project" value="UniProtKB-SubCell"/>
</dbReference>
<dbReference type="Proteomes" id="UP000291343">
    <property type="component" value="Unassembled WGS sequence"/>
</dbReference>
<dbReference type="PRINTS" id="PR00024">
    <property type="entry name" value="HOMEOBOX"/>
</dbReference>
<evidence type="ECO:0000256" key="3">
    <source>
        <dbReference type="ARBA" id="ARBA00022473"/>
    </source>
</evidence>
<dbReference type="PANTHER" id="PTHR45659">
    <property type="entry name" value="HOMEOBOX PROTEIN HOX"/>
    <property type="match status" value="1"/>
</dbReference>
<evidence type="ECO:0000259" key="10">
    <source>
        <dbReference type="PROSITE" id="PS50071"/>
    </source>
</evidence>
<dbReference type="PROSITE" id="PS50071">
    <property type="entry name" value="HOMEOBOX_2"/>
    <property type="match status" value="1"/>
</dbReference>
<keyword evidence="12" id="KW-1185">Reference proteome</keyword>
<evidence type="ECO:0000256" key="5">
    <source>
        <dbReference type="ARBA" id="ARBA00023155"/>
    </source>
</evidence>
<dbReference type="EMBL" id="QKKF02009095">
    <property type="protein sequence ID" value="RZF45459.1"/>
    <property type="molecule type" value="Genomic_DNA"/>
</dbReference>
<evidence type="ECO:0000313" key="11">
    <source>
        <dbReference type="EMBL" id="RZF45459.1"/>
    </source>
</evidence>
<dbReference type="InParanoid" id="A0A482XIY0"/>
<dbReference type="GO" id="GO:0009952">
    <property type="term" value="P:anterior/posterior pattern specification"/>
    <property type="evidence" value="ECO:0007669"/>
    <property type="project" value="TreeGrafter"/>
</dbReference>
<comment type="subcellular location">
    <subcellularLocation>
        <location evidence="1 7 8">Nucleus</location>
    </subcellularLocation>
</comment>
<organism evidence="11 12">
    <name type="scientific">Laodelphax striatellus</name>
    <name type="common">Small brown planthopper</name>
    <name type="synonym">Delphax striatella</name>
    <dbReference type="NCBI Taxonomy" id="195883"/>
    <lineage>
        <taxon>Eukaryota</taxon>
        <taxon>Metazoa</taxon>
        <taxon>Ecdysozoa</taxon>
        <taxon>Arthropoda</taxon>
        <taxon>Hexapoda</taxon>
        <taxon>Insecta</taxon>
        <taxon>Pterygota</taxon>
        <taxon>Neoptera</taxon>
        <taxon>Paraneoptera</taxon>
        <taxon>Hemiptera</taxon>
        <taxon>Auchenorrhyncha</taxon>
        <taxon>Fulgoroidea</taxon>
        <taxon>Delphacidae</taxon>
        <taxon>Criomorphinae</taxon>
        <taxon>Laodelphax</taxon>
    </lineage>
</organism>
<dbReference type="SMR" id="A0A482XIY0"/>
<evidence type="ECO:0000313" key="12">
    <source>
        <dbReference type="Proteomes" id="UP000291343"/>
    </source>
</evidence>
<dbReference type="InterPro" id="IPR001356">
    <property type="entry name" value="HD"/>
</dbReference>
<dbReference type="InterPro" id="IPR020479">
    <property type="entry name" value="HD_metazoa"/>
</dbReference>
<dbReference type="GO" id="GO:0000981">
    <property type="term" value="F:DNA-binding transcription factor activity, RNA polymerase II-specific"/>
    <property type="evidence" value="ECO:0007669"/>
    <property type="project" value="InterPro"/>
</dbReference>
<name>A0A482XIY0_LAOST</name>
<sequence length="383" mass="44178">MTSSAGYFNSVVNNQMAPEFSYQSMDSYWNNHPYNQLFNQYYSSFNQDQGQTVPNKFHQESSLPPSNPIKPNQMRNQSTEKFPDLKDRYSVQCADDSMVRRTGNVMGPIKKETTSFFENQLEHKHHGNYFSGGKLVSDQSRVYDDQSTNNVFMQQKQSHPMTFKKPYVDNSPTLTNFHPQADIFRNQSSQDSIDNQLTTSDNSSLTCYPMLRGESSPCNYQSAFTAETNNNGLPDLVENLGSVTSPTVNQPMLSKSPSTQSDSDQPIQIYPWMNSFFKESPSGGANKRMRQTYSRSQTLELEKEFHFNKYLSIKRRVEISHALGLTEKQIKIWFQNRRMKLKKELDRQQVPLQQAQMADNHEHIMSNNSVSPMKMSHPWEESV</sequence>
<evidence type="ECO:0000256" key="1">
    <source>
        <dbReference type="ARBA" id="ARBA00004123"/>
    </source>
</evidence>
<reference evidence="11 12" key="1">
    <citation type="journal article" date="2017" name="Gigascience">
        <title>Genome sequence of the small brown planthopper, Laodelphax striatellus.</title>
        <authorList>
            <person name="Zhu J."/>
            <person name="Jiang F."/>
            <person name="Wang X."/>
            <person name="Yang P."/>
            <person name="Bao Y."/>
            <person name="Zhao W."/>
            <person name="Wang W."/>
            <person name="Lu H."/>
            <person name="Wang Q."/>
            <person name="Cui N."/>
            <person name="Li J."/>
            <person name="Chen X."/>
            <person name="Luo L."/>
            <person name="Yu J."/>
            <person name="Kang L."/>
            <person name="Cui F."/>
        </authorList>
    </citation>
    <scope>NUCLEOTIDE SEQUENCE [LARGE SCALE GENOMIC DNA]</scope>
    <source>
        <strain evidence="11">Lst14</strain>
    </source>
</reference>
<feature type="DNA-binding region" description="Homeobox" evidence="7">
    <location>
        <begin position="286"/>
        <end position="345"/>
    </location>
</feature>
<keyword evidence="6 7" id="KW-0539">Nucleus</keyword>
<keyword evidence="3" id="KW-0217">Developmental protein</keyword>
<evidence type="ECO:0000256" key="6">
    <source>
        <dbReference type="ARBA" id="ARBA00023242"/>
    </source>
</evidence>
<dbReference type="CDD" id="cd00086">
    <property type="entry name" value="homeodomain"/>
    <property type="match status" value="1"/>
</dbReference>
<dbReference type="Pfam" id="PF00046">
    <property type="entry name" value="Homeodomain"/>
    <property type="match status" value="1"/>
</dbReference>
<evidence type="ECO:0000256" key="4">
    <source>
        <dbReference type="ARBA" id="ARBA00023125"/>
    </source>
</evidence>
<dbReference type="InterPro" id="IPR000047">
    <property type="entry name" value="HTH_motif"/>
</dbReference>
<feature type="region of interest" description="Disordered" evidence="9">
    <location>
        <begin position="49"/>
        <end position="82"/>
    </location>
</feature>
<evidence type="ECO:0000256" key="8">
    <source>
        <dbReference type="RuleBase" id="RU000682"/>
    </source>
</evidence>
<evidence type="ECO:0000256" key="7">
    <source>
        <dbReference type="PROSITE-ProRule" id="PRU00108"/>
    </source>
</evidence>
<accession>A0A482XIY0</accession>
<dbReference type="PRINTS" id="PR00031">
    <property type="entry name" value="HTHREPRESSR"/>
</dbReference>
<proteinExistence type="inferred from homology"/>
<dbReference type="InterPro" id="IPR017970">
    <property type="entry name" value="Homeobox_CS"/>
</dbReference>
<evidence type="ECO:0000256" key="2">
    <source>
        <dbReference type="ARBA" id="ARBA00009107"/>
    </source>
</evidence>
<dbReference type="SUPFAM" id="SSF46689">
    <property type="entry name" value="Homeodomain-like"/>
    <property type="match status" value="1"/>
</dbReference>
<protein>
    <recommendedName>
        <fullName evidence="10">Homeobox domain-containing protein</fullName>
    </recommendedName>
</protein>
<feature type="compositionally biased region" description="Polar residues" evidence="9">
    <location>
        <begin position="49"/>
        <end position="80"/>
    </location>
</feature>
<keyword evidence="4 7" id="KW-0238">DNA-binding</keyword>